<feature type="compositionally biased region" description="Polar residues" evidence="3">
    <location>
        <begin position="958"/>
        <end position="970"/>
    </location>
</feature>
<dbReference type="CDD" id="cd06748">
    <property type="entry name" value="PDZ_CNK1_2_3-like"/>
    <property type="match status" value="1"/>
</dbReference>
<dbReference type="Gene3D" id="1.10.150.50">
    <property type="entry name" value="Transcription Factor, Ets-1"/>
    <property type="match status" value="1"/>
</dbReference>
<feature type="compositionally biased region" description="Polar residues" evidence="3">
    <location>
        <begin position="619"/>
        <end position="631"/>
    </location>
</feature>
<feature type="compositionally biased region" description="Low complexity" evidence="3">
    <location>
        <begin position="1229"/>
        <end position="1278"/>
    </location>
</feature>
<dbReference type="SUPFAM" id="SSF47769">
    <property type="entry name" value="SAM/Pointed domain"/>
    <property type="match status" value="1"/>
</dbReference>
<evidence type="ECO:0000259" key="6">
    <source>
        <dbReference type="PROSITE" id="PS50106"/>
    </source>
</evidence>
<feature type="region of interest" description="Disordered" evidence="3">
    <location>
        <begin position="1108"/>
        <end position="1148"/>
    </location>
</feature>
<feature type="compositionally biased region" description="Low complexity" evidence="3">
    <location>
        <begin position="1027"/>
        <end position="1046"/>
    </location>
</feature>
<protein>
    <recommendedName>
        <fullName evidence="10">Connector enhancer of ksr</fullName>
    </recommendedName>
</protein>
<feature type="compositionally biased region" description="Polar residues" evidence="3">
    <location>
        <begin position="823"/>
        <end position="859"/>
    </location>
</feature>
<dbReference type="InterPro" id="IPR041489">
    <property type="entry name" value="PDZ_6"/>
</dbReference>
<evidence type="ECO:0000259" key="5">
    <source>
        <dbReference type="PROSITE" id="PS50105"/>
    </source>
</evidence>
<dbReference type="PANTHER" id="PTHR12844">
    <property type="entry name" value="CONNECTOR ENCHANCER OF KINASE SUPPRESSOR OF RAS"/>
    <property type="match status" value="1"/>
</dbReference>
<sequence>MAYINIAEWTPEHVADWLRGLDDIIIPYVHFFLNNNIDGHHLLTLGPDDLTSLNISKVGHQELILEAVDQLRQLHYKLITENLQSLALKLGCRARSVYNEIKRMTTTDQDNVVNIATSILADVSEVLLAVKSFVSWLDRAPFEGQERYTNIRQTVLKLGIELASTAQRDHFAAKPYAVIQSSCYNLADICDIIIQECHDSLIIQPASLDGMQINSSYSGIHVVGGVKFQSPSHRCGKVDVGDEIVQINYQTVVGWQLKHLVYMLQEHPTEVLLTLKKRPRHTNILGQVIVLRPYRIPLKKVTYGKVMWPENGVQPVSIEEVFPVKTQQEPSSPRAVLREVEDDDSAFLPDAAVQSATSTTTASVAAPSSIRAQVFPPRSRAAIHRRATVSGASPTVTKAPVSLQDLVAGGIPGLFGGNSKKKDTVFRSVSHDPGCHGAGGKLAVADGSGIEDGKEPETKGAEQHPEKKQEPAMNAAREAPMMSKGRTASDSAVVPLVGRSFGMASTLSSRLREARGLTTGAESTKQSCGPAAPASGSRPVVDMRSEIGSQSPRERRLFGPGTGKRSPMVTLKVPKIEVGVVLTPKVKHEKNQCSSDAPGAKVGFGAKESPKKPLAQPPAMNTKTQCSESTLGNRGVPCPELGVAECEGWLLRRRWRGQQQAAPLLAGGRTAAPAMAALPPWRRRWVLLRGPQLFLYATPQDQKAECLLYVPGFVVSLAPDCKSKNCAFKLSNSENTFYFATESQADTSRWLTKLQQAAKLCPNYSGPCIWASDSDEDAVLDSAVFKPALSSSSFASHKISLAPSPLDRPRQPSPKPMPRTIFLRSTVSPAQLTDRSATLSPRRTTGEPPTTSASISSLPRNRETSKSPPAAPCPSSLELSSECSDGSTCSVTAKQRLSGAWDRYSDALGVVVQPAKRDFSTAKSKPPSGLYMNVSFKHNSSAKEPSTPAGTSLPPPSESTLGANNGNSARLPNLAPPSPVLSRAVQRRPSDSAKLSRSKTADNFPQMQTPKGETLLDREYNRVFKKSPSASSSPDPAALSDSPATSPVPLPVLTNSLMPRCATSQEIKDLYTNRRNSWRGSQQELMIPLSSVGSSDLGSPLEGCVQSPDYSYRDYSSPDYPSQRPDVIPSQYHQNRSRPPHPRRRAPTRGFLAASRVLRKAAPSPTPAKTSSRFFHSPKFLKKFASSTREGLSNILRSPRLERKKLSAERDMYGSPKLSRSAGVRLLKSSASASAVSSSPAEVPEESSPSPLTHKSGSSSSLNSSTSAGSFVTSSSSSHCYAEVFAPPGSAPLARPETPETPRARPTMGVSMLRGKRRTSSSAAGSEERSFSPCSFASSAGGSGSGAPWARDDGSVFGEETSPGGGDAFQFGHGTDGSPESGEEH</sequence>
<feature type="region of interest" description="Disordered" evidence="3">
    <location>
        <begin position="917"/>
        <end position="1046"/>
    </location>
</feature>
<evidence type="ECO:0000256" key="1">
    <source>
        <dbReference type="ARBA" id="ARBA00009498"/>
    </source>
</evidence>
<dbReference type="InterPro" id="IPR049628">
    <property type="entry name" value="CNK1-3_SAM"/>
</dbReference>
<dbReference type="Gene3D" id="2.30.42.10">
    <property type="match status" value="1"/>
</dbReference>
<organism evidence="8 9">
    <name type="scientific">Rhipicephalus sanguineus</name>
    <name type="common">Brown dog tick</name>
    <name type="synonym">Ixodes sanguineus</name>
    <dbReference type="NCBI Taxonomy" id="34632"/>
    <lineage>
        <taxon>Eukaryota</taxon>
        <taxon>Metazoa</taxon>
        <taxon>Ecdysozoa</taxon>
        <taxon>Arthropoda</taxon>
        <taxon>Chelicerata</taxon>
        <taxon>Arachnida</taxon>
        <taxon>Acari</taxon>
        <taxon>Parasitiformes</taxon>
        <taxon>Ixodida</taxon>
        <taxon>Ixodoidea</taxon>
        <taxon>Ixodidae</taxon>
        <taxon>Rhipicephalinae</taxon>
        <taxon>Rhipicephalus</taxon>
        <taxon>Rhipicephalus</taxon>
    </lineage>
</organism>
<reference evidence="8" key="1">
    <citation type="journal article" date="2020" name="Cell">
        <title>Large-Scale Comparative Analyses of Tick Genomes Elucidate Their Genetic Diversity and Vector Capacities.</title>
        <authorList>
            <consortium name="Tick Genome and Microbiome Consortium (TIGMIC)"/>
            <person name="Jia N."/>
            <person name="Wang J."/>
            <person name="Shi W."/>
            <person name="Du L."/>
            <person name="Sun Y."/>
            <person name="Zhan W."/>
            <person name="Jiang J.F."/>
            <person name="Wang Q."/>
            <person name="Zhang B."/>
            <person name="Ji P."/>
            <person name="Bell-Sakyi L."/>
            <person name="Cui X.M."/>
            <person name="Yuan T.T."/>
            <person name="Jiang B.G."/>
            <person name="Yang W.F."/>
            <person name="Lam T.T."/>
            <person name="Chang Q.C."/>
            <person name="Ding S.J."/>
            <person name="Wang X.J."/>
            <person name="Zhu J.G."/>
            <person name="Ruan X.D."/>
            <person name="Zhao L."/>
            <person name="Wei J.T."/>
            <person name="Ye R.Z."/>
            <person name="Que T.C."/>
            <person name="Du C.H."/>
            <person name="Zhou Y.H."/>
            <person name="Cheng J.X."/>
            <person name="Dai P.F."/>
            <person name="Guo W.B."/>
            <person name="Han X.H."/>
            <person name="Huang E.J."/>
            <person name="Li L.F."/>
            <person name="Wei W."/>
            <person name="Gao Y.C."/>
            <person name="Liu J.Z."/>
            <person name="Shao H.Z."/>
            <person name="Wang X."/>
            <person name="Wang C.C."/>
            <person name="Yang T.C."/>
            <person name="Huo Q.B."/>
            <person name="Li W."/>
            <person name="Chen H.Y."/>
            <person name="Chen S.E."/>
            <person name="Zhou L.G."/>
            <person name="Ni X.B."/>
            <person name="Tian J.H."/>
            <person name="Sheng Y."/>
            <person name="Liu T."/>
            <person name="Pan Y.S."/>
            <person name="Xia L.Y."/>
            <person name="Li J."/>
            <person name="Zhao F."/>
            <person name="Cao W.C."/>
        </authorList>
    </citation>
    <scope>NUCLEOTIDE SEQUENCE</scope>
    <source>
        <strain evidence="8">Rsan-2018</strain>
    </source>
</reference>
<dbReference type="InterPro" id="IPR001660">
    <property type="entry name" value="SAM"/>
</dbReference>
<feature type="compositionally biased region" description="Low complexity" evidence="3">
    <location>
        <begin position="1331"/>
        <end position="1340"/>
    </location>
</feature>
<evidence type="ECO:0008006" key="10">
    <source>
        <dbReference type="Google" id="ProtNLM"/>
    </source>
</evidence>
<dbReference type="SUPFAM" id="SSF50729">
    <property type="entry name" value="PH domain-like"/>
    <property type="match status" value="1"/>
</dbReference>
<feature type="domain" description="PDZ" evidence="6">
    <location>
        <begin position="210"/>
        <end position="279"/>
    </location>
</feature>
<feature type="compositionally biased region" description="Polar residues" evidence="3">
    <location>
        <begin position="1001"/>
        <end position="1011"/>
    </location>
</feature>
<dbReference type="Pfam" id="PF00536">
    <property type="entry name" value="SAM_1"/>
    <property type="match status" value="1"/>
</dbReference>
<feature type="region of interest" description="Disordered" evidence="3">
    <location>
        <begin position="606"/>
        <end position="631"/>
    </location>
</feature>
<feature type="compositionally biased region" description="Polar residues" evidence="3">
    <location>
        <begin position="936"/>
        <end position="950"/>
    </location>
</feature>
<evidence type="ECO:0000256" key="2">
    <source>
        <dbReference type="ARBA" id="ARBA00022553"/>
    </source>
</evidence>
<gene>
    <name evidence="8" type="ORF">HPB52_018963</name>
</gene>
<evidence type="ECO:0000259" key="4">
    <source>
        <dbReference type="PROSITE" id="PS50003"/>
    </source>
</evidence>
<dbReference type="EMBL" id="JABSTV010001252">
    <property type="protein sequence ID" value="KAH7948179.1"/>
    <property type="molecule type" value="Genomic_DNA"/>
</dbReference>
<comment type="similarity">
    <text evidence="1">Belongs to the CNKSR family.</text>
</comment>
<dbReference type="PANTHER" id="PTHR12844:SF42">
    <property type="entry name" value="CONNECTOR ENHANCER OF KSR PROTEIN CNK"/>
    <property type="match status" value="1"/>
</dbReference>
<dbReference type="InterPro" id="IPR001849">
    <property type="entry name" value="PH_domain"/>
</dbReference>
<reference evidence="8" key="2">
    <citation type="submission" date="2021-09" db="EMBL/GenBank/DDBJ databases">
        <authorList>
            <person name="Jia N."/>
            <person name="Wang J."/>
            <person name="Shi W."/>
            <person name="Du L."/>
            <person name="Sun Y."/>
            <person name="Zhan W."/>
            <person name="Jiang J."/>
            <person name="Wang Q."/>
            <person name="Zhang B."/>
            <person name="Ji P."/>
            <person name="Sakyi L.B."/>
            <person name="Cui X."/>
            <person name="Yuan T."/>
            <person name="Jiang B."/>
            <person name="Yang W."/>
            <person name="Lam T.T.-Y."/>
            <person name="Chang Q."/>
            <person name="Ding S."/>
            <person name="Wang X."/>
            <person name="Zhu J."/>
            <person name="Ruan X."/>
            <person name="Zhao L."/>
            <person name="Wei J."/>
            <person name="Que T."/>
            <person name="Du C."/>
            <person name="Cheng J."/>
            <person name="Dai P."/>
            <person name="Han X."/>
            <person name="Huang E."/>
            <person name="Gao Y."/>
            <person name="Liu J."/>
            <person name="Shao H."/>
            <person name="Ye R."/>
            <person name="Li L."/>
            <person name="Wei W."/>
            <person name="Wang X."/>
            <person name="Wang C."/>
            <person name="Huo Q."/>
            <person name="Li W."/>
            <person name="Guo W."/>
            <person name="Chen H."/>
            <person name="Chen S."/>
            <person name="Zhou L."/>
            <person name="Zhou L."/>
            <person name="Ni X."/>
            <person name="Tian J."/>
            <person name="Zhou Y."/>
            <person name="Sheng Y."/>
            <person name="Liu T."/>
            <person name="Pan Y."/>
            <person name="Xia L."/>
            <person name="Li J."/>
            <person name="Zhao F."/>
            <person name="Cao W."/>
        </authorList>
    </citation>
    <scope>NUCLEOTIDE SEQUENCE</scope>
    <source>
        <strain evidence="8">Rsan-2018</strain>
        <tissue evidence="8">Larvae</tissue>
    </source>
</reference>
<feature type="domain" description="PH" evidence="4">
    <location>
        <begin position="643"/>
        <end position="759"/>
    </location>
</feature>
<dbReference type="SMART" id="SM00233">
    <property type="entry name" value="PH"/>
    <property type="match status" value="1"/>
</dbReference>
<dbReference type="InterPro" id="IPR051566">
    <property type="entry name" value="CNKSR"/>
</dbReference>
<evidence type="ECO:0000313" key="9">
    <source>
        <dbReference type="Proteomes" id="UP000821837"/>
    </source>
</evidence>
<dbReference type="PROSITE" id="PS50106">
    <property type="entry name" value="PDZ"/>
    <property type="match status" value="1"/>
</dbReference>
<dbReference type="Gene3D" id="2.30.29.30">
    <property type="entry name" value="Pleckstrin-homology domain (PH domain)/Phosphotyrosine-binding domain (PTB)"/>
    <property type="match status" value="1"/>
</dbReference>
<keyword evidence="2" id="KW-0597">Phosphoprotein</keyword>
<dbReference type="Pfam" id="PF10534">
    <property type="entry name" value="CRIC_ras_sig"/>
    <property type="match status" value="1"/>
</dbReference>
<dbReference type="SUPFAM" id="SSF50156">
    <property type="entry name" value="PDZ domain-like"/>
    <property type="match status" value="1"/>
</dbReference>
<dbReference type="SMART" id="SM00454">
    <property type="entry name" value="SAM"/>
    <property type="match status" value="1"/>
</dbReference>
<evidence type="ECO:0000313" key="8">
    <source>
        <dbReference type="EMBL" id="KAH7948179.1"/>
    </source>
</evidence>
<keyword evidence="9" id="KW-1185">Reference proteome</keyword>
<dbReference type="InterPro" id="IPR013761">
    <property type="entry name" value="SAM/pointed_sf"/>
</dbReference>
<feature type="region of interest" description="Disordered" evidence="3">
    <location>
        <begin position="437"/>
        <end position="487"/>
    </location>
</feature>
<dbReference type="FunFam" id="2.30.42.10:FF:000060">
    <property type="entry name" value="Connector enhancer of kinase suppressor of Ras 2"/>
    <property type="match status" value="1"/>
</dbReference>
<dbReference type="VEuPathDB" id="VectorBase:RSAN_035007"/>
<dbReference type="Proteomes" id="UP000821837">
    <property type="component" value="Chromosome 6"/>
</dbReference>
<evidence type="ECO:0000256" key="3">
    <source>
        <dbReference type="SAM" id="MobiDB-lite"/>
    </source>
</evidence>
<feature type="compositionally biased region" description="Basic and acidic residues" evidence="3">
    <location>
        <begin position="451"/>
        <end position="470"/>
    </location>
</feature>
<feature type="region of interest" description="Disordered" evidence="3">
    <location>
        <begin position="800"/>
        <end position="887"/>
    </location>
</feature>
<accession>A0A9D4SV03</accession>
<dbReference type="InterPro" id="IPR011993">
    <property type="entry name" value="PH-like_dom_sf"/>
</dbReference>
<feature type="domain" description="SAM" evidence="5">
    <location>
        <begin position="9"/>
        <end position="74"/>
    </location>
</feature>
<dbReference type="CDD" id="cd09511">
    <property type="entry name" value="SAM_CNK1_2_3-suppressor"/>
    <property type="match status" value="1"/>
</dbReference>
<dbReference type="Pfam" id="PF00169">
    <property type="entry name" value="PH"/>
    <property type="match status" value="1"/>
</dbReference>
<feature type="compositionally biased region" description="Low complexity" evidence="3">
    <location>
        <begin position="873"/>
        <end position="884"/>
    </location>
</feature>
<dbReference type="PROSITE" id="PS50003">
    <property type="entry name" value="PH_DOMAIN"/>
    <property type="match status" value="1"/>
</dbReference>
<name>A0A9D4SV03_RHISA</name>
<dbReference type="InterPro" id="IPR036034">
    <property type="entry name" value="PDZ_sf"/>
</dbReference>
<feature type="domain" description="CRIC" evidence="7">
    <location>
        <begin position="82"/>
        <end position="173"/>
    </location>
</feature>
<dbReference type="SMART" id="SM00228">
    <property type="entry name" value="PDZ"/>
    <property type="match status" value="1"/>
</dbReference>
<feature type="compositionally biased region" description="Basic residues" evidence="3">
    <location>
        <begin position="1135"/>
        <end position="1147"/>
    </location>
</feature>
<dbReference type="Pfam" id="PF17820">
    <property type="entry name" value="PDZ_6"/>
    <property type="match status" value="1"/>
</dbReference>
<feature type="region of interest" description="Disordered" evidence="3">
    <location>
        <begin position="1227"/>
        <end position="1385"/>
    </location>
</feature>
<dbReference type="InterPro" id="IPR001478">
    <property type="entry name" value="PDZ"/>
</dbReference>
<dbReference type="PROSITE" id="PS50105">
    <property type="entry name" value="SAM_DOMAIN"/>
    <property type="match status" value="1"/>
</dbReference>
<feature type="compositionally biased region" description="Low complexity" evidence="3">
    <location>
        <begin position="1108"/>
        <end position="1122"/>
    </location>
</feature>
<feature type="region of interest" description="Disordered" evidence="3">
    <location>
        <begin position="518"/>
        <end position="539"/>
    </location>
</feature>
<proteinExistence type="inferred from homology"/>
<evidence type="ECO:0000259" key="7">
    <source>
        <dbReference type="PROSITE" id="PS51290"/>
    </source>
</evidence>
<dbReference type="InterPro" id="IPR017874">
    <property type="entry name" value="CRIC_domain"/>
</dbReference>
<dbReference type="PROSITE" id="PS51290">
    <property type="entry name" value="CRIC"/>
    <property type="match status" value="1"/>
</dbReference>
<comment type="caution">
    <text evidence="8">The sequence shown here is derived from an EMBL/GenBank/DDBJ whole genome shotgun (WGS) entry which is preliminary data.</text>
</comment>